<evidence type="ECO:0000256" key="2">
    <source>
        <dbReference type="ARBA" id="ARBA00022801"/>
    </source>
</evidence>
<dbReference type="Gene3D" id="3.90.1070.10">
    <property type="match status" value="1"/>
</dbReference>
<dbReference type="InterPro" id="IPR036412">
    <property type="entry name" value="HAD-like_sf"/>
</dbReference>
<dbReference type="Proteomes" id="UP001596296">
    <property type="component" value="Unassembled WGS sequence"/>
</dbReference>
<dbReference type="PANTHER" id="PTHR10000:SF8">
    <property type="entry name" value="HAD SUPERFAMILY HYDROLASE-LIKE, TYPE 3"/>
    <property type="match status" value="1"/>
</dbReference>
<keyword evidence="4 5" id="KW-0119">Carbohydrate metabolism</keyword>
<comment type="catalytic activity">
    <reaction evidence="5">
        <text>2-phosphoglycolate + H2O = glycolate + phosphate</text>
        <dbReference type="Rhea" id="RHEA:14369"/>
        <dbReference type="ChEBI" id="CHEBI:15377"/>
        <dbReference type="ChEBI" id="CHEBI:29805"/>
        <dbReference type="ChEBI" id="CHEBI:43474"/>
        <dbReference type="ChEBI" id="CHEBI:58033"/>
        <dbReference type="EC" id="3.1.3.18"/>
    </reaction>
</comment>
<dbReference type="GO" id="GO:0046872">
    <property type="term" value="F:metal ion binding"/>
    <property type="evidence" value="ECO:0007669"/>
    <property type="project" value="UniProtKB-KW"/>
</dbReference>
<dbReference type="EC" id="3.1.3.18" evidence="5 6"/>
<dbReference type="Gene3D" id="3.40.50.1000">
    <property type="entry name" value="HAD superfamily/HAD-like"/>
    <property type="match status" value="1"/>
</dbReference>
<keyword evidence="1 5" id="KW-0479">Metal-binding</keyword>
<feature type="compositionally biased region" description="Acidic residues" evidence="7">
    <location>
        <begin position="239"/>
        <end position="249"/>
    </location>
</feature>
<evidence type="ECO:0000256" key="5">
    <source>
        <dbReference type="HAMAP-Rule" id="MF_01419"/>
    </source>
</evidence>
<gene>
    <name evidence="8" type="ORF">ACFQE9_04095</name>
</gene>
<dbReference type="NCBIfam" id="TIGR01487">
    <property type="entry name" value="Pglycolate_arch"/>
    <property type="match status" value="1"/>
</dbReference>
<dbReference type="SUPFAM" id="SSF56784">
    <property type="entry name" value="HAD-like"/>
    <property type="match status" value="1"/>
</dbReference>
<keyword evidence="3 5" id="KW-0460">Magnesium</keyword>
<organism evidence="8 9">
    <name type="scientific">Halopenitus salinus</name>
    <dbReference type="NCBI Taxonomy" id="1198295"/>
    <lineage>
        <taxon>Archaea</taxon>
        <taxon>Methanobacteriati</taxon>
        <taxon>Methanobacteriota</taxon>
        <taxon>Stenosarchaea group</taxon>
        <taxon>Halobacteria</taxon>
        <taxon>Halobacteriales</taxon>
        <taxon>Haloferacaceae</taxon>
        <taxon>Halopenitus</taxon>
    </lineage>
</organism>
<feature type="active site" description="Nucleophile" evidence="5">
    <location>
        <position position="8"/>
    </location>
</feature>
<evidence type="ECO:0000256" key="3">
    <source>
        <dbReference type="ARBA" id="ARBA00022842"/>
    </source>
</evidence>
<evidence type="ECO:0000256" key="6">
    <source>
        <dbReference type="NCBIfam" id="TIGR01487"/>
    </source>
</evidence>
<dbReference type="NCBIfam" id="TIGR01482">
    <property type="entry name" value="SPP-subfamily"/>
    <property type="match status" value="1"/>
</dbReference>
<comment type="cofactor">
    <cofactor evidence="5">
        <name>Mg(2+)</name>
        <dbReference type="ChEBI" id="CHEBI:18420"/>
    </cofactor>
</comment>
<keyword evidence="9" id="KW-1185">Reference proteome</keyword>
<dbReference type="GO" id="GO:0008967">
    <property type="term" value="F:phosphoglycolate phosphatase activity"/>
    <property type="evidence" value="ECO:0007669"/>
    <property type="project" value="UniProtKB-UniRule"/>
</dbReference>
<dbReference type="PANTHER" id="PTHR10000">
    <property type="entry name" value="PHOSPHOSERINE PHOSPHATASE"/>
    <property type="match status" value="1"/>
</dbReference>
<feature type="binding site" evidence="5">
    <location>
        <position position="177"/>
    </location>
    <ligand>
        <name>Mg(2+)</name>
        <dbReference type="ChEBI" id="CHEBI:18420"/>
    </ligand>
</feature>
<dbReference type="CDD" id="cd07514">
    <property type="entry name" value="HAD_Pase"/>
    <property type="match status" value="1"/>
</dbReference>
<feature type="binding site" evidence="5">
    <location>
        <position position="150"/>
    </location>
    <ligand>
        <name>substrate</name>
    </ligand>
</feature>
<dbReference type="InterPro" id="IPR023214">
    <property type="entry name" value="HAD_sf"/>
</dbReference>
<name>A0ABD5UQL5_9EURY</name>
<feature type="binding site" evidence="5">
    <location>
        <position position="173"/>
    </location>
    <ligand>
        <name>Mg(2+)</name>
        <dbReference type="ChEBI" id="CHEBI:18420"/>
    </ligand>
</feature>
<comment type="similarity">
    <text evidence="5">Belongs to the archaeal SPP-like hydrolase family.</text>
</comment>
<sequence length="249" mass="26679">MVPPLVLDIDGTLTTPEHRVDRRVFEILPNWEAPVVLATGKAFPYPVALAHFLGRSETVIAENGGVVHTEGNTEFAGDPDACWDVIEEFLERGGDLGWGGRTTVNRWRETEVAVSTDADEELLREIAADHGQTVVDTGYAYHVKSPDVSKGAALEILCETCGYDPDRFVAIGDSENDASTFRVAGESYAVANADPAAREAADHVLSAGYMDGTASVLERLLVGDGRDNAAGVNERDGSDDADDEDVADE</sequence>
<comment type="function">
    <text evidence="5">Catalyzes the dephosphorylation of 2-phosphoglycolate.</text>
</comment>
<evidence type="ECO:0000313" key="8">
    <source>
        <dbReference type="EMBL" id="MFC6891800.1"/>
    </source>
</evidence>
<dbReference type="Pfam" id="PF08282">
    <property type="entry name" value="Hydrolase_3"/>
    <property type="match status" value="2"/>
</dbReference>
<comment type="caution">
    <text evidence="8">The sequence shown here is derived from an EMBL/GenBank/DDBJ whole genome shotgun (WGS) entry which is preliminary data.</text>
</comment>
<dbReference type="RefSeq" id="WP_379740732.1">
    <property type="nucleotide sequence ID" value="NZ_JBHSVN010000001.1"/>
</dbReference>
<dbReference type="InterPro" id="IPR006382">
    <property type="entry name" value="PGPase"/>
</dbReference>
<evidence type="ECO:0000256" key="4">
    <source>
        <dbReference type="ARBA" id="ARBA00023277"/>
    </source>
</evidence>
<evidence type="ECO:0000313" key="9">
    <source>
        <dbReference type="Proteomes" id="UP001596296"/>
    </source>
</evidence>
<keyword evidence="2 5" id="KW-0378">Hydrolase</keyword>
<evidence type="ECO:0000256" key="1">
    <source>
        <dbReference type="ARBA" id="ARBA00022723"/>
    </source>
</evidence>
<dbReference type="AlphaFoldDB" id="A0ABD5UQL5"/>
<feature type="binding site" evidence="5">
    <location>
        <position position="8"/>
    </location>
    <ligand>
        <name>Mg(2+)</name>
        <dbReference type="ChEBI" id="CHEBI:18420"/>
    </ligand>
</feature>
<dbReference type="NCBIfam" id="TIGR01484">
    <property type="entry name" value="HAD-SF-IIB"/>
    <property type="match status" value="1"/>
</dbReference>
<feature type="binding site" evidence="5">
    <location>
        <position position="10"/>
    </location>
    <ligand>
        <name>Mg(2+)</name>
        <dbReference type="ChEBI" id="CHEBI:18420"/>
    </ligand>
</feature>
<dbReference type="EMBL" id="JBHSXL010000003">
    <property type="protein sequence ID" value="MFC6891800.1"/>
    <property type="molecule type" value="Genomic_DNA"/>
</dbReference>
<proteinExistence type="inferred from homology"/>
<feature type="region of interest" description="Disordered" evidence="7">
    <location>
        <begin position="227"/>
        <end position="249"/>
    </location>
</feature>
<dbReference type="InterPro" id="IPR006379">
    <property type="entry name" value="HAD-SF_hydro_IIB"/>
</dbReference>
<evidence type="ECO:0000256" key="7">
    <source>
        <dbReference type="SAM" id="MobiDB-lite"/>
    </source>
</evidence>
<protein>
    <recommendedName>
        <fullName evidence="5 6">Phosphoglycolate phosphatase</fullName>
        <shortName evidence="5">PGP</shortName>
        <shortName evidence="5">PGPase</shortName>
        <ecNumber evidence="5 6">3.1.3.18</ecNumber>
    </recommendedName>
</protein>
<accession>A0ABD5UQL5</accession>
<reference evidence="8 9" key="1">
    <citation type="journal article" date="2019" name="Int. J. Syst. Evol. Microbiol.">
        <title>The Global Catalogue of Microorganisms (GCM) 10K type strain sequencing project: providing services to taxonomists for standard genome sequencing and annotation.</title>
        <authorList>
            <consortium name="The Broad Institute Genomics Platform"/>
            <consortium name="The Broad Institute Genome Sequencing Center for Infectious Disease"/>
            <person name="Wu L."/>
            <person name="Ma J."/>
        </authorList>
    </citation>
    <scope>NUCLEOTIDE SEQUENCE [LARGE SCALE GENOMIC DNA]</scope>
    <source>
        <strain evidence="8 9">SKJ47</strain>
    </source>
</reference>
<dbReference type="HAMAP" id="MF_01419">
    <property type="entry name" value="GPH_hydrolase_arch"/>
    <property type="match status" value="1"/>
</dbReference>